<dbReference type="Proteomes" id="UP000051681">
    <property type="component" value="Unassembled WGS sequence"/>
</dbReference>
<accession>A0A0P1GMV8</accession>
<dbReference type="RefSeq" id="WP_058317797.1">
    <property type="nucleotide sequence ID" value="NZ_CYSF01000006.1"/>
</dbReference>
<dbReference type="InterPro" id="IPR025991">
    <property type="entry name" value="Chemoreceptor_zinc-bind_dom"/>
</dbReference>
<dbReference type="Pfam" id="PF13682">
    <property type="entry name" value="CZB"/>
    <property type="match status" value="1"/>
</dbReference>
<gene>
    <name evidence="2" type="ORF">TM5383_00843</name>
</gene>
<proteinExistence type="predicted"/>
<protein>
    <submittedName>
        <fullName evidence="2">Diguanylate cyclase</fullName>
    </submittedName>
</protein>
<dbReference type="Gene3D" id="1.20.120.30">
    <property type="entry name" value="Aspartate receptor, ligand-binding domain"/>
    <property type="match status" value="1"/>
</dbReference>
<dbReference type="OrthoDB" id="7508312at2"/>
<dbReference type="AlphaFoldDB" id="A0A0P1GMV8"/>
<organism evidence="2 3">
    <name type="scientific">Thalassovita mediterranea</name>
    <dbReference type="NCBI Taxonomy" id="340021"/>
    <lineage>
        <taxon>Bacteria</taxon>
        <taxon>Pseudomonadati</taxon>
        <taxon>Pseudomonadota</taxon>
        <taxon>Alphaproteobacteria</taxon>
        <taxon>Rhodobacterales</taxon>
        <taxon>Roseobacteraceae</taxon>
        <taxon>Thalassovita</taxon>
    </lineage>
</organism>
<sequence length="128" mass="14179">MSTSEALATALSDAVKAHSAWKMRLRRAATSKEQNLPVDTICRDDCCKFGKWLYALPADIRNTADAQKVRALHADFHKEAGHVAQQINDAQFSTALDYLNGDNYTNTSRDLTRAVAAWKLNVLVKQSA</sequence>
<evidence type="ECO:0000313" key="2">
    <source>
        <dbReference type="EMBL" id="CUH83647.1"/>
    </source>
</evidence>
<evidence type="ECO:0000313" key="3">
    <source>
        <dbReference type="Proteomes" id="UP000051681"/>
    </source>
</evidence>
<name>A0A0P1GMV8_9RHOB</name>
<dbReference type="STRING" id="340021.TM5383_00843"/>
<reference evidence="2 3" key="1">
    <citation type="submission" date="2015-09" db="EMBL/GenBank/DDBJ databases">
        <authorList>
            <consortium name="Swine Surveillance"/>
        </authorList>
    </citation>
    <scope>NUCLEOTIDE SEQUENCE [LARGE SCALE GENOMIC DNA]</scope>
    <source>
        <strain evidence="2 3">CECT 8383</strain>
    </source>
</reference>
<keyword evidence="3" id="KW-1185">Reference proteome</keyword>
<dbReference type="EMBL" id="CYSF01000006">
    <property type="protein sequence ID" value="CUH83647.1"/>
    <property type="molecule type" value="Genomic_DNA"/>
</dbReference>
<evidence type="ECO:0000259" key="1">
    <source>
        <dbReference type="Pfam" id="PF13682"/>
    </source>
</evidence>
<feature type="domain" description="Chemoreceptor zinc-binding" evidence="1">
    <location>
        <begin position="18"/>
        <end position="83"/>
    </location>
</feature>